<feature type="domain" description="N-acetyltransferase" evidence="1">
    <location>
        <begin position="3"/>
        <end position="156"/>
    </location>
</feature>
<evidence type="ECO:0000313" key="2">
    <source>
        <dbReference type="EMBL" id="GGB78984.1"/>
    </source>
</evidence>
<dbReference type="InterPro" id="IPR052564">
    <property type="entry name" value="N-acetyltrans/Recomb-assoc"/>
</dbReference>
<evidence type="ECO:0000259" key="1">
    <source>
        <dbReference type="PROSITE" id="PS51186"/>
    </source>
</evidence>
<proteinExistence type="predicted"/>
<reference evidence="3" key="1">
    <citation type="journal article" date="2019" name="Int. J. Syst. Evol. Microbiol.">
        <title>The Global Catalogue of Microorganisms (GCM) 10K type strain sequencing project: providing services to taxonomists for standard genome sequencing and annotation.</title>
        <authorList>
            <consortium name="The Broad Institute Genomics Platform"/>
            <consortium name="The Broad Institute Genome Sequencing Center for Infectious Disease"/>
            <person name="Wu L."/>
            <person name="Ma J."/>
        </authorList>
    </citation>
    <scope>NUCLEOTIDE SEQUENCE [LARGE SCALE GENOMIC DNA]</scope>
    <source>
        <strain evidence="3">CGMCC 1.15341</strain>
    </source>
</reference>
<sequence length="156" mass="18156">MAIHLRSYKPIDAWRLTDIFYNSVHAIDARYYSLQEINAWAQLPIDYLHWRERFDAHSVQVAEIDGEAVGFAAMEPDGYIDWIYTHSDYQRRGVAGALYTWLEQRARAEGLTRLSVHASHVARPFFERQGFVVLAENEVERNGVTLINWLMEKTLA</sequence>
<evidence type="ECO:0000313" key="3">
    <source>
        <dbReference type="Proteomes" id="UP000629025"/>
    </source>
</evidence>
<dbReference type="PROSITE" id="PS51186">
    <property type="entry name" value="GNAT"/>
    <property type="match status" value="1"/>
</dbReference>
<dbReference type="Proteomes" id="UP000629025">
    <property type="component" value="Unassembled WGS sequence"/>
</dbReference>
<dbReference type="InterPro" id="IPR016181">
    <property type="entry name" value="Acyl_CoA_acyltransferase"/>
</dbReference>
<keyword evidence="3" id="KW-1185">Reference proteome</keyword>
<dbReference type="InterPro" id="IPR000182">
    <property type="entry name" value="GNAT_dom"/>
</dbReference>
<dbReference type="Pfam" id="PF13673">
    <property type="entry name" value="Acetyltransf_10"/>
    <property type="match status" value="1"/>
</dbReference>
<dbReference type="RefSeq" id="WP_188745134.1">
    <property type="nucleotide sequence ID" value="NZ_BMIJ01000001.1"/>
</dbReference>
<dbReference type="Gene3D" id="3.40.630.30">
    <property type="match status" value="1"/>
</dbReference>
<dbReference type="EMBL" id="BMIJ01000001">
    <property type="protein sequence ID" value="GGB78984.1"/>
    <property type="molecule type" value="Genomic_DNA"/>
</dbReference>
<accession>A0ABQ1JY12</accession>
<organism evidence="2 3">
    <name type="scientific">Marinobacterium zhoushanense</name>
    <dbReference type="NCBI Taxonomy" id="1679163"/>
    <lineage>
        <taxon>Bacteria</taxon>
        <taxon>Pseudomonadati</taxon>
        <taxon>Pseudomonadota</taxon>
        <taxon>Gammaproteobacteria</taxon>
        <taxon>Oceanospirillales</taxon>
        <taxon>Oceanospirillaceae</taxon>
        <taxon>Marinobacterium</taxon>
    </lineage>
</organism>
<comment type="caution">
    <text evidence="2">The sequence shown here is derived from an EMBL/GenBank/DDBJ whole genome shotgun (WGS) entry which is preliminary data.</text>
</comment>
<name>A0ABQ1JY12_9GAMM</name>
<protein>
    <submittedName>
        <fullName evidence="2">Acetyltransferase</fullName>
    </submittedName>
</protein>
<gene>
    <name evidence="2" type="ORF">GCM10011352_00770</name>
</gene>
<dbReference type="CDD" id="cd04301">
    <property type="entry name" value="NAT_SF"/>
    <property type="match status" value="1"/>
</dbReference>
<dbReference type="PANTHER" id="PTHR43451">
    <property type="entry name" value="ACETYLTRANSFERASE (GNAT) FAMILY PROTEIN"/>
    <property type="match status" value="1"/>
</dbReference>
<dbReference type="SUPFAM" id="SSF55729">
    <property type="entry name" value="Acyl-CoA N-acyltransferases (Nat)"/>
    <property type="match status" value="1"/>
</dbReference>
<dbReference type="PANTHER" id="PTHR43451:SF1">
    <property type="entry name" value="ACETYLTRANSFERASE"/>
    <property type="match status" value="1"/>
</dbReference>